<dbReference type="Proteomes" id="UP000237983">
    <property type="component" value="Unassembled WGS sequence"/>
</dbReference>
<dbReference type="OrthoDB" id="3786493at2"/>
<name>A0A2T0VG79_9MICO</name>
<evidence type="ECO:0000313" key="2">
    <source>
        <dbReference type="EMBL" id="PRY69064.1"/>
    </source>
</evidence>
<accession>A0A2T0VG79</accession>
<evidence type="ECO:0000313" key="3">
    <source>
        <dbReference type="Proteomes" id="UP000237983"/>
    </source>
</evidence>
<feature type="domain" description="RES" evidence="1">
    <location>
        <begin position="38"/>
        <end position="175"/>
    </location>
</feature>
<proteinExistence type="predicted"/>
<dbReference type="InterPro" id="IPR014914">
    <property type="entry name" value="RES_dom"/>
</dbReference>
<organism evidence="2 3">
    <name type="scientific">Glaciihabitans tibetensis</name>
    <dbReference type="NCBI Taxonomy" id="1266600"/>
    <lineage>
        <taxon>Bacteria</taxon>
        <taxon>Bacillati</taxon>
        <taxon>Actinomycetota</taxon>
        <taxon>Actinomycetes</taxon>
        <taxon>Micrococcales</taxon>
        <taxon>Microbacteriaceae</taxon>
        <taxon>Glaciihabitans</taxon>
    </lineage>
</organism>
<protein>
    <submittedName>
        <fullName evidence="2">RES domain-containing protein</fullName>
    </submittedName>
</protein>
<sequence length="205" mass="21970">MSVPIPPTPFTAKERILAAGELLYRTHSIRFAAHEFNPGQGSRTRFAFFGDPIVPVLYTAAFEDAALCETILHDVPKSGGAIAPSKYGGRVCSRLVVQREIRLASLMGLGERALGIDAGAVCSTGARDYPQTVVWAEAAHLAGFDGLAYPSSKASGREAYVLFGDRVPGGSLAVDSTYQWSFDTVDGLRRLIVLGRSINVQVRLA</sequence>
<evidence type="ECO:0000259" key="1">
    <source>
        <dbReference type="SMART" id="SM00953"/>
    </source>
</evidence>
<dbReference type="AlphaFoldDB" id="A0A2T0VG79"/>
<reference evidence="2 3" key="1">
    <citation type="submission" date="2018-03" db="EMBL/GenBank/DDBJ databases">
        <title>Genomic Encyclopedia of Type Strains, Phase III (KMG-III): the genomes of soil and plant-associated and newly described type strains.</title>
        <authorList>
            <person name="Whitman W."/>
        </authorList>
    </citation>
    <scope>NUCLEOTIDE SEQUENCE [LARGE SCALE GENOMIC DNA]</scope>
    <source>
        <strain evidence="2 3">CGMCC 1.12484</strain>
    </source>
</reference>
<dbReference type="SMART" id="SM00953">
    <property type="entry name" value="RES"/>
    <property type="match status" value="1"/>
</dbReference>
<keyword evidence="3" id="KW-1185">Reference proteome</keyword>
<dbReference type="Pfam" id="PF08808">
    <property type="entry name" value="RES"/>
    <property type="match status" value="1"/>
</dbReference>
<dbReference type="EMBL" id="PVTL01000003">
    <property type="protein sequence ID" value="PRY69064.1"/>
    <property type="molecule type" value="Genomic_DNA"/>
</dbReference>
<gene>
    <name evidence="2" type="ORF">B0I08_103270</name>
</gene>
<comment type="caution">
    <text evidence="2">The sequence shown here is derived from an EMBL/GenBank/DDBJ whole genome shotgun (WGS) entry which is preliminary data.</text>
</comment>